<feature type="transmembrane region" description="Helical" evidence="8">
    <location>
        <begin position="131"/>
        <end position="149"/>
    </location>
</feature>
<proteinExistence type="predicted"/>
<name>A0ABP9KJK9_9SPHN</name>
<evidence type="ECO:0000313" key="11">
    <source>
        <dbReference type="Proteomes" id="UP001500518"/>
    </source>
</evidence>
<feature type="transmembrane region" description="Helical" evidence="8">
    <location>
        <begin position="25"/>
        <end position="44"/>
    </location>
</feature>
<feature type="domain" description="Methanolan biosynthesis EpsI" evidence="9">
    <location>
        <begin position="320"/>
        <end position="508"/>
    </location>
</feature>
<protein>
    <submittedName>
        <fullName evidence="10">Exosortase A</fullName>
    </submittedName>
</protein>
<dbReference type="Pfam" id="PF11984">
    <property type="entry name" value="DUF3485"/>
    <property type="match status" value="1"/>
</dbReference>
<dbReference type="Proteomes" id="UP001500518">
    <property type="component" value="Unassembled WGS sequence"/>
</dbReference>
<comment type="subcellular location">
    <subcellularLocation>
        <location evidence="1">Cell membrane</location>
        <topology evidence="1">Multi-pass membrane protein</topology>
    </subcellularLocation>
</comment>
<evidence type="ECO:0000256" key="3">
    <source>
        <dbReference type="ARBA" id="ARBA00022670"/>
    </source>
</evidence>
<keyword evidence="7 8" id="KW-0472">Membrane</keyword>
<feature type="transmembrane region" description="Helical" evidence="8">
    <location>
        <begin position="107"/>
        <end position="124"/>
    </location>
</feature>
<feature type="transmembrane region" description="Helical" evidence="8">
    <location>
        <begin position="314"/>
        <end position="333"/>
    </location>
</feature>
<dbReference type="RefSeq" id="WP_428831665.1">
    <property type="nucleotide sequence ID" value="NZ_BAABHV010000017.1"/>
</dbReference>
<keyword evidence="6 8" id="KW-1133">Transmembrane helix</keyword>
<evidence type="ECO:0000256" key="4">
    <source>
        <dbReference type="ARBA" id="ARBA00022692"/>
    </source>
</evidence>
<keyword evidence="11" id="KW-1185">Reference proteome</keyword>
<dbReference type="InterPro" id="IPR014263">
    <property type="entry name" value="Methanolan_biosynth_EpsI"/>
</dbReference>
<dbReference type="InterPro" id="IPR017540">
    <property type="entry name" value="Exosortase-1"/>
</dbReference>
<evidence type="ECO:0000256" key="6">
    <source>
        <dbReference type="ARBA" id="ARBA00022989"/>
    </source>
</evidence>
<keyword evidence="2" id="KW-1003">Cell membrane</keyword>
<dbReference type="NCBIfam" id="TIGR03109">
    <property type="entry name" value="exosort_XrtA"/>
    <property type="match status" value="1"/>
</dbReference>
<evidence type="ECO:0000256" key="5">
    <source>
        <dbReference type="ARBA" id="ARBA00022801"/>
    </source>
</evidence>
<dbReference type="InterPro" id="IPR026392">
    <property type="entry name" value="Exo/Archaeosortase_dom"/>
</dbReference>
<feature type="transmembrane region" description="Helical" evidence="8">
    <location>
        <begin position="50"/>
        <end position="71"/>
    </location>
</feature>
<evidence type="ECO:0000256" key="2">
    <source>
        <dbReference type="ARBA" id="ARBA00022475"/>
    </source>
</evidence>
<dbReference type="NCBIfam" id="TIGR02914">
    <property type="entry name" value="EpsI_fam"/>
    <property type="match status" value="1"/>
</dbReference>
<comment type="caution">
    <text evidence="10">The sequence shown here is derived from an EMBL/GenBank/DDBJ whole genome shotgun (WGS) entry which is preliminary data.</text>
</comment>
<keyword evidence="5" id="KW-0378">Hydrolase</keyword>
<reference evidence="11" key="1">
    <citation type="journal article" date="2019" name="Int. J. Syst. Evol. Microbiol.">
        <title>The Global Catalogue of Microorganisms (GCM) 10K type strain sequencing project: providing services to taxonomists for standard genome sequencing and annotation.</title>
        <authorList>
            <consortium name="The Broad Institute Genomics Platform"/>
            <consortium name="The Broad Institute Genome Sequencing Center for Infectious Disease"/>
            <person name="Wu L."/>
            <person name="Ma J."/>
        </authorList>
    </citation>
    <scope>NUCLEOTIDE SEQUENCE [LARGE SCALE GENOMIC DNA]</scope>
    <source>
        <strain evidence="11">JCM 18014</strain>
    </source>
</reference>
<evidence type="ECO:0000259" key="9">
    <source>
        <dbReference type="Pfam" id="PF11984"/>
    </source>
</evidence>
<feature type="transmembrane region" description="Helical" evidence="8">
    <location>
        <begin position="263"/>
        <end position="284"/>
    </location>
</feature>
<dbReference type="NCBIfam" id="TIGR04178">
    <property type="entry name" value="exo_archaeo"/>
    <property type="match status" value="1"/>
</dbReference>
<sequence>MLLEAPSPYRAAIAERIAPAWRMPLLRLALAWTAILVSFAADWAEMVRQWWNISTYNHILIVPVIIGWLVWQRSHELAKLLPGAWWPGLLLLTGALFGWLLGDISGTATISHLALIMALQASVITMLGPRVAWALLFPLAFGLFLVPIGEELVPALQMITAQITIALTHASGIPATVEGVFIDTPVGLFEIAEACSGVKFLIAMVALGTLVAHVCYRSWTRRAVFMAVAIILPILANGVRAWGTIFIAQSQGIAFAAGFDHILYGWVFFALVMAALLAIGWKFFDRRIDDPFIDADKLRSATWLARLDRWNGNGWALTGAVLALAWIHIAWSAQARDVEAALPDEIGLVEVEGWEAAALKQTYPWHPRTAGYDHRLITSYRDEQGRVVDVVFALYAAQEEGREAGSYGGGALPLETEWRWLSASDAPVGASGVRLQALGTHQRVAYTWYRHGEWTGSSRVRLKLSNMRDRLLSDPQPTMMLVLSAENTPTQDSETVLADFLQSTGPVSEWMDAMARLD</sequence>
<dbReference type="Pfam" id="PF09721">
    <property type="entry name" value="Exosortase_EpsH"/>
    <property type="match status" value="1"/>
</dbReference>
<gene>
    <name evidence="10" type="primary">xrtA</name>
    <name evidence="10" type="ORF">GCM10023208_22880</name>
</gene>
<dbReference type="InterPro" id="IPR013426">
    <property type="entry name" value="EpsH-like"/>
</dbReference>
<evidence type="ECO:0000256" key="1">
    <source>
        <dbReference type="ARBA" id="ARBA00004651"/>
    </source>
</evidence>
<feature type="transmembrane region" description="Helical" evidence="8">
    <location>
        <begin position="223"/>
        <end position="243"/>
    </location>
</feature>
<dbReference type="InterPro" id="IPR019127">
    <property type="entry name" value="Exosortase"/>
</dbReference>
<evidence type="ECO:0000256" key="8">
    <source>
        <dbReference type="SAM" id="Phobius"/>
    </source>
</evidence>
<feature type="transmembrane region" description="Helical" evidence="8">
    <location>
        <begin position="83"/>
        <end position="101"/>
    </location>
</feature>
<keyword evidence="4 8" id="KW-0812">Transmembrane</keyword>
<evidence type="ECO:0000313" key="10">
    <source>
        <dbReference type="EMBL" id="GAA5057423.1"/>
    </source>
</evidence>
<evidence type="ECO:0000256" key="7">
    <source>
        <dbReference type="ARBA" id="ARBA00023136"/>
    </source>
</evidence>
<accession>A0ABP9KJK9</accession>
<organism evidence="10 11">
    <name type="scientific">Erythrobacter westpacificensis</name>
    <dbReference type="NCBI Taxonomy" id="1055231"/>
    <lineage>
        <taxon>Bacteria</taxon>
        <taxon>Pseudomonadati</taxon>
        <taxon>Pseudomonadota</taxon>
        <taxon>Alphaproteobacteria</taxon>
        <taxon>Sphingomonadales</taxon>
        <taxon>Erythrobacteraceae</taxon>
        <taxon>Erythrobacter/Porphyrobacter group</taxon>
        <taxon>Erythrobacter</taxon>
    </lineage>
</organism>
<dbReference type="EMBL" id="BAABHV010000017">
    <property type="protein sequence ID" value="GAA5057423.1"/>
    <property type="molecule type" value="Genomic_DNA"/>
</dbReference>
<keyword evidence="3" id="KW-0645">Protease</keyword>
<dbReference type="NCBIfam" id="TIGR02602">
    <property type="entry name" value="8TM_EpsH"/>
    <property type="match status" value="1"/>
</dbReference>